<evidence type="ECO:0000313" key="2">
    <source>
        <dbReference type="Proteomes" id="UP000193986"/>
    </source>
</evidence>
<dbReference type="AlphaFoldDB" id="A0A1Y2BLI6"/>
<dbReference type="InParanoid" id="A0A1Y2BLI6"/>
<dbReference type="Proteomes" id="UP000193986">
    <property type="component" value="Unassembled WGS sequence"/>
</dbReference>
<protein>
    <submittedName>
        <fullName evidence="1">Uncharacterized protein</fullName>
    </submittedName>
</protein>
<dbReference type="EMBL" id="MCFC01000002">
    <property type="protein sequence ID" value="ORY34985.1"/>
    <property type="molecule type" value="Genomic_DNA"/>
</dbReference>
<name>A0A1Y2BLI6_9TREE</name>
<keyword evidence="2" id="KW-1185">Reference proteome</keyword>
<reference evidence="1 2" key="1">
    <citation type="submission" date="2016-07" db="EMBL/GenBank/DDBJ databases">
        <title>Pervasive Adenine N6-methylation of Active Genes in Fungi.</title>
        <authorList>
            <consortium name="DOE Joint Genome Institute"/>
            <person name="Mondo S.J."/>
            <person name="Dannebaum R.O."/>
            <person name="Kuo R.C."/>
            <person name="Labutti K."/>
            <person name="Haridas S."/>
            <person name="Kuo A."/>
            <person name="Salamov A."/>
            <person name="Ahrendt S.R."/>
            <person name="Lipzen A."/>
            <person name="Sullivan W."/>
            <person name="Andreopoulos W.B."/>
            <person name="Clum A."/>
            <person name="Lindquist E."/>
            <person name="Daum C."/>
            <person name="Ramamoorthy G.K."/>
            <person name="Gryganskyi A."/>
            <person name="Culley D."/>
            <person name="Magnuson J.K."/>
            <person name="James T.Y."/>
            <person name="O'Malley M.A."/>
            <person name="Stajich J.E."/>
            <person name="Spatafora J.W."/>
            <person name="Visel A."/>
            <person name="Grigoriev I.V."/>
        </authorList>
    </citation>
    <scope>NUCLEOTIDE SEQUENCE [LARGE SCALE GENOMIC DNA]</scope>
    <source>
        <strain evidence="1 2">68-887.2</strain>
    </source>
</reference>
<comment type="caution">
    <text evidence="1">The sequence shown here is derived from an EMBL/GenBank/DDBJ whole genome shotgun (WGS) entry which is preliminary data.</text>
</comment>
<evidence type="ECO:0000313" key="1">
    <source>
        <dbReference type="EMBL" id="ORY34985.1"/>
    </source>
</evidence>
<proteinExistence type="predicted"/>
<accession>A0A1Y2BLI6</accession>
<sequence>MNQSLLPVWQERTLSMAHAWNEWISVKSGIGIFSLLEQAAQSEGNGIDIEIVGDRWVLGNTDRDSDLVEQAPIQLPNCFTITSNEQTWQDRPFACLTLRSYDDQSGLSSKEALAVHKSDDFDEKRKAFRTFWTGYAPSNERISFAKVAESFNISYHS</sequence>
<gene>
    <name evidence="1" type="ORF">BCR39DRAFT_556484</name>
</gene>
<organism evidence="1 2">
    <name type="scientific">Naematelia encephala</name>
    <dbReference type="NCBI Taxonomy" id="71784"/>
    <lineage>
        <taxon>Eukaryota</taxon>
        <taxon>Fungi</taxon>
        <taxon>Dikarya</taxon>
        <taxon>Basidiomycota</taxon>
        <taxon>Agaricomycotina</taxon>
        <taxon>Tremellomycetes</taxon>
        <taxon>Tremellales</taxon>
        <taxon>Naemateliaceae</taxon>
        <taxon>Naematelia</taxon>
    </lineage>
</organism>